<gene>
    <name evidence="2" type="ORF">CSUB01_07072</name>
</gene>
<dbReference type="STRING" id="1173701.A0A066XUK3"/>
<dbReference type="OrthoDB" id="416496at2759"/>
<proteinExistence type="predicted"/>
<keyword evidence="1" id="KW-0472">Membrane</keyword>
<evidence type="ECO:0000313" key="2">
    <source>
        <dbReference type="EMBL" id="KDN71374.1"/>
    </source>
</evidence>
<dbReference type="GO" id="GO:0032259">
    <property type="term" value="P:methylation"/>
    <property type="evidence" value="ECO:0007669"/>
    <property type="project" value="UniProtKB-KW"/>
</dbReference>
<dbReference type="InterPro" id="IPR050508">
    <property type="entry name" value="Methyltransf_Superfamily"/>
</dbReference>
<dbReference type="eggNOG" id="KOG4300">
    <property type="taxonomic scope" value="Eukaryota"/>
</dbReference>
<evidence type="ECO:0000256" key="1">
    <source>
        <dbReference type="SAM" id="Phobius"/>
    </source>
</evidence>
<dbReference type="Pfam" id="PF13489">
    <property type="entry name" value="Methyltransf_23"/>
    <property type="match status" value="1"/>
</dbReference>
<keyword evidence="1" id="KW-0812">Transmembrane</keyword>
<dbReference type="OMA" id="WWMGITK"/>
<keyword evidence="2" id="KW-0489">Methyltransferase</keyword>
<feature type="transmembrane region" description="Helical" evidence="1">
    <location>
        <begin position="99"/>
        <end position="121"/>
    </location>
</feature>
<dbReference type="HOGENOM" id="CLU_037990_3_1_1"/>
<keyword evidence="2" id="KW-0808">Transferase</keyword>
<dbReference type="PANTHER" id="PTHR42912:SF83">
    <property type="entry name" value="METHYLTRANSFERASE TYPE 11 DOMAIN-CONTAINING PROTEIN"/>
    <property type="match status" value="1"/>
</dbReference>
<dbReference type="SUPFAM" id="SSF53335">
    <property type="entry name" value="S-adenosyl-L-methionine-dependent methyltransferases"/>
    <property type="match status" value="1"/>
</dbReference>
<keyword evidence="3" id="KW-1185">Reference proteome</keyword>
<keyword evidence="1" id="KW-1133">Transmembrane helix</keyword>
<comment type="caution">
    <text evidence="2">The sequence shown here is derived from an EMBL/GenBank/DDBJ whole genome shotgun (WGS) entry which is preliminary data.</text>
</comment>
<dbReference type="GO" id="GO:0008168">
    <property type="term" value="F:methyltransferase activity"/>
    <property type="evidence" value="ECO:0007669"/>
    <property type="project" value="UniProtKB-KW"/>
</dbReference>
<name>A0A066XUK3_COLSU</name>
<reference evidence="3" key="1">
    <citation type="journal article" date="2014" name="Genome Announc.">
        <title>Draft genome sequence of Colletotrichum sublineola, a destructive pathogen of cultivated sorghum.</title>
        <authorList>
            <person name="Baroncelli R."/>
            <person name="Sanz-Martin J.M."/>
            <person name="Rech G.E."/>
            <person name="Sukno S.A."/>
            <person name="Thon M.R."/>
        </authorList>
    </citation>
    <scope>NUCLEOTIDE SEQUENCE [LARGE SCALE GENOMIC DNA]</scope>
    <source>
        <strain evidence="3">TX430BB</strain>
    </source>
</reference>
<dbReference type="EMBL" id="JMSE01000195">
    <property type="protein sequence ID" value="KDN71374.1"/>
    <property type="molecule type" value="Genomic_DNA"/>
</dbReference>
<accession>A0A066XUK3</accession>
<dbReference type="PANTHER" id="PTHR42912">
    <property type="entry name" value="METHYLTRANSFERASE"/>
    <property type="match status" value="1"/>
</dbReference>
<dbReference type="AlphaFoldDB" id="A0A066XUK3"/>
<sequence>MKVWHDRAFAGRNACVMARPHSAVDPLPHYVQAQVDINQGPLLSKSLSRGRHDIYWINSTNLPKSYLPRRAHPVSIPSPTSPAALETAETIFRARKVPLLASGVVALGLGIYLSLLASSVYSSSCCQCPEPTQDAIPTGRPGVFTKESARKFDQSLDGSEWLMGVTALRQKMATEASGHVLEVAIGTGRNLPFYDWSNILQPQSTSSMKSEPKVANTEGKRLDPSSSPILSYTGVDISSEMLGVAIEKLIETVPQLAGVAPRALKQDLPTQGDWGVFSYLSDRLRIFRSDIHNYIPPPPEQMSTMSKYDFVCSTFSLCSVRDPEQIVRDLANMVKPGTGRIILVEHGRGWSGFVNGLLDKSAASHFKKYGCWWNRDIAEIVESASNSVPGLEVVKVERPYFTQLGTTLWVELRVSRTS</sequence>
<protein>
    <submittedName>
        <fullName evidence="2">Putative methyltransferase OMS1</fullName>
    </submittedName>
</protein>
<dbReference type="Gene3D" id="3.40.50.150">
    <property type="entry name" value="Vaccinia Virus protein VP39"/>
    <property type="match status" value="1"/>
</dbReference>
<dbReference type="Proteomes" id="UP000027238">
    <property type="component" value="Unassembled WGS sequence"/>
</dbReference>
<dbReference type="InterPro" id="IPR029063">
    <property type="entry name" value="SAM-dependent_MTases_sf"/>
</dbReference>
<dbReference type="CDD" id="cd02440">
    <property type="entry name" value="AdoMet_MTases"/>
    <property type="match status" value="1"/>
</dbReference>
<organism evidence="2 3">
    <name type="scientific">Colletotrichum sublineola</name>
    <name type="common">Sorghum anthracnose fungus</name>
    <dbReference type="NCBI Taxonomy" id="1173701"/>
    <lineage>
        <taxon>Eukaryota</taxon>
        <taxon>Fungi</taxon>
        <taxon>Dikarya</taxon>
        <taxon>Ascomycota</taxon>
        <taxon>Pezizomycotina</taxon>
        <taxon>Sordariomycetes</taxon>
        <taxon>Hypocreomycetidae</taxon>
        <taxon>Glomerellales</taxon>
        <taxon>Glomerellaceae</taxon>
        <taxon>Colletotrichum</taxon>
        <taxon>Colletotrichum graminicola species complex</taxon>
    </lineage>
</organism>
<evidence type="ECO:0000313" key="3">
    <source>
        <dbReference type="Proteomes" id="UP000027238"/>
    </source>
</evidence>